<dbReference type="AlphaFoldDB" id="A0AA36NFA4"/>
<proteinExistence type="predicted"/>
<dbReference type="EMBL" id="CAUJNA010003821">
    <property type="protein sequence ID" value="CAJ1410510.1"/>
    <property type="molecule type" value="Genomic_DNA"/>
</dbReference>
<feature type="region of interest" description="Disordered" evidence="1">
    <location>
        <begin position="98"/>
        <end position="121"/>
    </location>
</feature>
<name>A0AA36NFA4_9DINO</name>
<protein>
    <submittedName>
        <fullName evidence="2">Uncharacterized protein</fullName>
    </submittedName>
</protein>
<organism evidence="2 3">
    <name type="scientific">Effrenium voratum</name>
    <dbReference type="NCBI Taxonomy" id="2562239"/>
    <lineage>
        <taxon>Eukaryota</taxon>
        <taxon>Sar</taxon>
        <taxon>Alveolata</taxon>
        <taxon>Dinophyceae</taxon>
        <taxon>Suessiales</taxon>
        <taxon>Symbiodiniaceae</taxon>
        <taxon>Effrenium</taxon>
    </lineage>
</organism>
<evidence type="ECO:0000256" key="1">
    <source>
        <dbReference type="SAM" id="MobiDB-lite"/>
    </source>
</evidence>
<feature type="compositionally biased region" description="Polar residues" evidence="1">
    <location>
        <begin position="112"/>
        <end position="121"/>
    </location>
</feature>
<keyword evidence="3" id="KW-1185">Reference proteome</keyword>
<reference evidence="2" key="1">
    <citation type="submission" date="2023-08" db="EMBL/GenBank/DDBJ databases">
        <authorList>
            <person name="Chen Y."/>
            <person name="Shah S."/>
            <person name="Dougan E. K."/>
            <person name="Thang M."/>
            <person name="Chan C."/>
        </authorList>
    </citation>
    <scope>NUCLEOTIDE SEQUENCE</scope>
</reference>
<accession>A0AA36NFA4</accession>
<dbReference type="Proteomes" id="UP001178507">
    <property type="component" value="Unassembled WGS sequence"/>
</dbReference>
<evidence type="ECO:0000313" key="3">
    <source>
        <dbReference type="Proteomes" id="UP001178507"/>
    </source>
</evidence>
<evidence type="ECO:0000313" key="2">
    <source>
        <dbReference type="EMBL" id="CAJ1410510.1"/>
    </source>
</evidence>
<gene>
    <name evidence="2" type="ORF">EVOR1521_LOCUS31321</name>
</gene>
<comment type="caution">
    <text evidence="2">The sequence shown here is derived from an EMBL/GenBank/DDBJ whole genome shotgun (WGS) entry which is preliminary data.</text>
</comment>
<sequence length="121" mass="13366">MEEIIFKFADRAEVPGWLGVDVQSEVIARILEVKPDRILLVTETTVEELHGDYFAPLVEADLGGHGSTLWCRIRIDLSRCAQSVPSCGSGDNFFAGNVPVDKQPGNQRHMGRNSTRGPQNM</sequence>